<keyword evidence="1" id="KW-0472">Membrane</keyword>
<dbReference type="RefSeq" id="WP_154452259.1">
    <property type="nucleotide sequence ID" value="NZ_CP044328.1"/>
</dbReference>
<keyword evidence="1" id="KW-0812">Transmembrane</keyword>
<feature type="transmembrane region" description="Helical" evidence="1">
    <location>
        <begin position="75"/>
        <end position="100"/>
    </location>
</feature>
<protein>
    <submittedName>
        <fullName evidence="2">Uncharacterized protein</fullName>
    </submittedName>
</protein>
<feature type="transmembrane region" description="Helical" evidence="1">
    <location>
        <begin position="37"/>
        <end position="63"/>
    </location>
</feature>
<reference evidence="3" key="1">
    <citation type="submission" date="2019-09" db="EMBL/GenBank/DDBJ databases">
        <title>Isolation and complete genome sequencing of Methylocystis species.</title>
        <authorList>
            <person name="Rumah B.L."/>
            <person name="Stead C.E."/>
            <person name="Stevens B.C."/>
            <person name="Minton N.P."/>
            <person name="Grosse-Honebrink A."/>
            <person name="Zhang Y."/>
        </authorList>
    </citation>
    <scope>NUCLEOTIDE SEQUENCE [LARGE SCALE GENOMIC DNA]</scope>
    <source>
        <strain evidence="3">BRCS1</strain>
    </source>
</reference>
<gene>
    <name evidence="2" type="ORF">F7D13_09645</name>
</gene>
<keyword evidence="1" id="KW-1133">Transmembrane helix</keyword>
<accession>A0ABX6EHM0</accession>
<sequence>MTDFVQTGLGVGPSRGEAAAAVAAAQDMSGRSTNTDWAAIIAGATIAGAISFIMGAFGSAIGLSMTSPYGGASLVVHLIALTLWVLWITVSSFAVGGYVTGRLRRRAGDVSQEEVEVRDGVHGLVLWAAAIVVFALIAGASIFQLAKTGVAAAASSEGARSETSTLAPTVTPVEERVDFLLRGDGDVNARGVTMPAEYPRAIVKRIVERGLATGEISGEDHAYLVNVLASRSGLAPQEAERRVDLSAERLREDQAKAKETAETARKTGILLAFLSAATMLLGAVAAWYGATLGGRHRDENVGVAAFSRF</sequence>
<evidence type="ECO:0000256" key="1">
    <source>
        <dbReference type="SAM" id="Phobius"/>
    </source>
</evidence>
<feature type="transmembrane region" description="Helical" evidence="1">
    <location>
        <begin position="120"/>
        <end position="143"/>
    </location>
</feature>
<feature type="transmembrane region" description="Helical" evidence="1">
    <location>
        <begin position="268"/>
        <end position="290"/>
    </location>
</feature>
<evidence type="ECO:0000313" key="3">
    <source>
        <dbReference type="Proteomes" id="UP000424673"/>
    </source>
</evidence>
<name>A0ABX6EHM0_9HYPH</name>
<keyword evidence="3" id="KW-1185">Reference proteome</keyword>
<organism evidence="2 3">
    <name type="scientific">Methylocystis rosea</name>
    <dbReference type="NCBI Taxonomy" id="173366"/>
    <lineage>
        <taxon>Bacteria</taxon>
        <taxon>Pseudomonadati</taxon>
        <taxon>Pseudomonadota</taxon>
        <taxon>Alphaproteobacteria</taxon>
        <taxon>Hyphomicrobiales</taxon>
        <taxon>Methylocystaceae</taxon>
        <taxon>Methylocystis</taxon>
    </lineage>
</organism>
<reference evidence="2 3" key="2">
    <citation type="journal article" date="2021" name="AMB Express">
        <title>Isolation and characterisation of Methylocystis spp. for poly-3-hydroxybutyrate production using waste methane feedstocks.</title>
        <authorList>
            <person name="Rumah B.L."/>
            <person name="Stead C.E."/>
            <person name="Claxton Stevens B.H."/>
            <person name="Minton N.P."/>
            <person name="Grosse-Honebrink A."/>
            <person name="Zhang Y."/>
        </authorList>
    </citation>
    <scope>NUCLEOTIDE SEQUENCE [LARGE SCALE GENOMIC DNA]</scope>
    <source>
        <strain evidence="2 3">BRCS1</strain>
    </source>
</reference>
<evidence type="ECO:0000313" key="2">
    <source>
        <dbReference type="EMBL" id="QGM94271.1"/>
    </source>
</evidence>
<proteinExistence type="predicted"/>
<dbReference type="EMBL" id="CP044328">
    <property type="protein sequence ID" value="QGM94271.1"/>
    <property type="molecule type" value="Genomic_DNA"/>
</dbReference>
<dbReference type="Proteomes" id="UP000424673">
    <property type="component" value="Chromosome"/>
</dbReference>